<evidence type="ECO:0000256" key="1">
    <source>
        <dbReference type="ARBA" id="ARBA00007553"/>
    </source>
</evidence>
<comment type="similarity">
    <text evidence="1">Belongs to the N-acetylmuramoyl-L-alanine amidase 2 family.</text>
</comment>
<dbReference type="GO" id="GO:0008745">
    <property type="term" value="F:N-acetylmuramoyl-L-alanine amidase activity"/>
    <property type="evidence" value="ECO:0007669"/>
    <property type="project" value="InterPro"/>
</dbReference>
<dbReference type="EMBL" id="JPGY02000001">
    <property type="protein sequence ID" value="KRU13113.1"/>
    <property type="molecule type" value="Genomic_DNA"/>
</dbReference>
<dbReference type="Proteomes" id="UP000030905">
    <property type="component" value="Chromosome"/>
</dbReference>
<dbReference type="InterPro" id="IPR006619">
    <property type="entry name" value="PGRP_domain_met/bac"/>
</dbReference>
<reference evidence="4 7" key="1">
    <citation type="journal article" date="2015" name="Genome Announc.">
        <title>Complete Genome Sequence of the Nitrogen-Fixing and Solvent-Producing Clostridium pasteurianum DSM 525.</title>
        <authorList>
            <person name="Poehlein A."/>
            <person name="Grosse-Honebrink A."/>
            <person name="Zhang Y."/>
            <person name="Minton N.P."/>
            <person name="Daniel R."/>
        </authorList>
    </citation>
    <scope>NUCLEOTIDE SEQUENCE [LARGE SCALE GENOMIC DNA]</scope>
    <source>
        <strain evidence="4">DSM 525</strain>
        <strain evidence="7">DSM 525 / ATCC 6013</strain>
    </source>
</reference>
<gene>
    <name evidence="4" type="ORF">CLPA_c07900</name>
    <name evidence="5" type="ORF">CP6013_02361</name>
</gene>
<dbReference type="Gene3D" id="3.40.80.10">
    <property type="entry name" value="Peptidoglycan recognition protein-like"/>
    <property type="match status" value="1"/>
</dbReference>
<dbReference type="PANTHER" id="PTHR11022">
    <property type="entry name" value="PEPTIDOGLYCAN RECOGNITION PROTEIN"/>
    <property type="match status" value="1"/>
</dbReference>
<dbReference type="GO" id="GO:0008270">
    <property type="term" value="F:zinc ion binding"/>
    <property type="evidence" value="ECO:0007669"/>
    <property type="project" value="InterPro"/>
</dbReference>
<name>A0A0H3J7D3_CLOPA</name>
<dbReference type="Pfam" id="PF01471">
    <property type="entry name" value="PG_binding_1"/>
    <property type="match status" value="1"/>
</dbReference>
<organism evidence="4 7">
    <name type="scientific">Clostridium pasteurianum DSM 525 = ATCC 6013</name>
    <dbReference type="NCBI Taxonomy" id="1262449"/>
    <lineage>
        <taxon>Bacteria</taxon>
        <taxon>Bacillati</taxon>
        <taxon>Bacillota</taxon>
        <taxon>Clostridia</taxon>
        <taxon>Eubacteriales</taxon>
        <taxon>Clostridiaceae</taxon>
        <taxon>Clostridium</taxon>
    </lineage>
</organism>
<sequence length="237" mass="26977">MNILNGNLKFKNLSLYANNPKSILIHHAAAKHCSIQDIHHWHLEKGWAGCGYHYLVRKDGSIYSGRPETSMGAHCINYNSTSISICSEGNFNNESMENKQYSALLELTAFLIKKYNIDKIYGHSELNLTDCPGRNFPLKNMKTDLAVKKSSQNAANSQIQPIPYPGYLMKMNPKLIDENVRLFQKKLIYKNYNLGKWGADGYFGKYTFEAVIAFQRNNELLADGIVGINTWNRLFSN</sequence>
<dbReference type="InterPro" id="IPR015510">
    <property type="entry name" value="PGRP"/>
</dbReference>
<dbReference type="PANTHER" id="PTHR11022:SF41">
    <property type="entry name" value="PEPTIDOGLYCAN-RECOGNITION PROTEIN LC-RELATED"/>
    <property type="match status" value="1"/>
</dbReference>
<dbReference type="CDD" id="cd06583">
    <property type="entry name" value="PGRP"/>
    <property type="match status" value="1"/>
</dbReference>
<dbReference type="SUPFAM" id="SSF55846">
    <property type="entry name" value="N-acetylmuramoyl-L-alanine amidase-like"/>
    <property type="match status" value="1"/>
</dbReference>
<dbReference type="SMART" id="SM00701">
    <property type="entry name" value="PGRP"/>
    <property type="match status" value="1"/>
</dbReference>
<evidence type="ECO:0000259" key="3">
    <source>
        <dbReference type="SMART" id="SM00701"/>
    </source>
</evidence>
<dbReference type="KEGG" id="cpae:CPAST_c07900"/>
<dbReference type="Proteomes" id="UP000028042">
    <property type="component" value="Unassembled WGS sequence"/>
</dbReference>
<dbReference type="RefSeq" id="WP_003446914.1">
    <property type="nucleotide sequence ID" value="NZ_ANZB01000013.1"/>
</dbReference>
<protein>
    <submittedName>
        <fullName evidence="5">N-acetylmuramoyl-L-alanine amidase family 2</fullName>
    </submittedName>
    <submittedName>
        <fullName evidence="4">Putative peptidoglycan-binding domain-containing protein</fullName>
    </submittedName>
</protein>
<dbReference type="GO" id="GO:0009253">
    <property type="term" value="P:peptidoglycan catabolic process"/>
    <property type="evidence" value="ECO:0007669"/>
    <property type="project" value="InterPro"/>
</dbReference>
<feature type="domain" description="N-acetylmuramoyl-L-alanine amidase" evidence="2">
    <location>
        <begin position="8"/>
        <end position="133"/>
    </location>
</feature>
<dbReference type="GeneID" id="93073001"/>
<dbReference type="KEGG" id="cpat:CLPA_c07900"/>
<accession>A0A0H3J7D3</accession>
<dbReference type="SMART" id="SM00644">
    <property type="entry name" value="Ami_2"/>
    <property type="match status" value="1"/>
</dbReference>
<reference evidence="5" key="2">
    <citation type="submission" date="2015-10" db="EMBL/GenBank/DDBJ databases">
        <title>Improved Draft Genome Sequence of Clostridium pasteurianum Strain ATCC 6013 (DSM 525) Using a Hybrid Next-Generation Sequencing Approach.</title>
        <authorList>
            <person name="Pyne M.E."/>
            <person name="Utturkar S.M."/>
            <person name="Brown S.D."/>
            <person name="Moo-Young M."/>
            <person name="Chung D.A."/>
            <person name="Chou P.C."/>
        </authorList>
    </citation>
    <scope>NUCLEOTIDE SEQUENCE</scope>
    <source>
        <strain evidence="5">ATCC 6013</strain>
    </source>
</reference>
<dbReference type="eggNOG" id="COG3409">
    <property type="taxonomic scope" value="Bacteria"/>
</dbReference>
<dbReference type="InterPro" id="IPR036366">
    <property type="entry name" value="PGBDSf"/>
</dbReference>
<dbReference type="Pfam" id="PF01510">
    <property type="entry name" value="Amidase_2"/>
    <property type="match status" value="1"/>
</dbReference>
<dbReference type="PATRIC" id="fig|1262449.3.peg.3207"/>
<keyword evidence="7" id="KW-1185">Reference proteome</keyword>
<feature type="domain" description="Peptidoglycan recognition protein family" evidence="3">
    <location>
        <begin position="6"/>
        <end position="127"/>
    </location>
</feature>
<dbReference type="InterPro" id="IPR002502">
    <property type="entry name" value="Amidase_domain"/>
</dbReference>
<dbReference type="AlphaFoldDB" id="A0A0H3J7D3"/>
<evidence type="ECO:0000313" key="5">
    <source>
        <dbReference type="EMBL" id="KRU13113.1"/>
    </source>
</evidence>
<dbReference type="EMBL" id="CP009268">
    <property type="protein sequence ID" value="AJA50878.1"/>
    <property type="molecule type" value="Genomic_DNA"/>
</dbReference>
<proteinExistence type="inferred from homology"/>
<dbReference type="InterPro" id="IPR036505">
    <property type="entry name" value="Amidase/PGRP_sf"/>
</dbReference>
<dbReference type="Gene3D" id="1.10.101.10">
    <property type="entry name" value="PGBD-like superfamily/PGBD"/>
    <property type="match status" value="1"/>
</dbReference>
<evidence type="ECO:0000259" key="2">
    <source>
        <dbReference type="SMART" id="SM00644"/>
    </source>
</evidence>
<evidence type="ECO:0000313" key="7">
    <source>
        <dbReference type="Proteomes" id="UP000030905"/>
    </source>
</evidence>
<dbReference type="InterPro" id="IPR002477">
    <property type="entry name" value="Peptidoglycan-bd-like"/>
</dbReference>
<evidence type="ECO:0000313" key="6">
    <source>
        <dbReference type="Proteomes" id="UP000028042"/>
    </source>
</evidence>
<evidence type="ECO:0000313" key="4">
    <source>
        <dbReference type="EMBL" id="AJA50878.1"/>
    </source>
</evidence>
<dbReference type="InterPro" id="IPR036365">
    <property type="entry name" value="PGBD-like_sf"/>
</dbReference>
<reference evidence="5 6" key="3">
    <citation type="journal article" name="Genome Announc.">
        <title>Improved Draft Genome Sequence of Clostridium pasteurianum Strain ATCC 6013 (DSM 525) Using a Hybrid Next-Generation Sequencing Approach.</title>
        <authorList>
            <person name="Pyne M.E."/>
            <person name="Utturkar S."/>
            <person name="Brown S.D."/>
            <person name="Moo-Young M."/>
            <person name="Chung D.A."/>
            <person name="Chou C.P."/>
        </authorList>
    </citation>
    <scope>NUCLEOTIDE SEQUENCE [LARGE SCALE GENOMIC DNA]</scope>
    <source>
        <strain evidence="5 6">ATCC 6013</strain>
    </source>
</reference>
<dbReference type="SUPFAM" id="SSF47090">
    <property type="entry name" value="PGBD-like"/>
    <property type="match status" value="1"/>
</dbReference>